<sequence length="149" mass="16049">MPKKANIFESFSHSAIQQFKEAFGIMDTDEDGLLSSSDLVAAFTAHGKNIGGGEAQAMLDEVDGPMNFTQMVTLFASKMAGGSDDDDVILASFEAFEMNGQIDAEAFRHSLMTFGNKFSASEVDDAFAEFKIDEGMIDAAHLKGLMVSK</sequence>
<dbReference type="GO" id="GO:0005509">
    <property type="term" value="F:calcium ion binding"/>
    <property type="evidence" value="ECO:0007669"/>
    <property type="project" value="InterPro"/>
</dbReference>
<feature type="domain" description="EF-hand" evidence="3">
    <location>
        <begin position="14"/>
        <end position="49"/>
    </location>
</feature>
<dbReference type="InterPro" id="IPR002048">
    <property type="entry name" value="EF_hand_dom"/>
</dbReference>
<dbReference type="EMBL" id="KT755142">
    <property type="protein sequence ID" value="ALS04976.1"/>
    <property type="molecule type" value="mRNA"/>
</dbReference>
<name>A0A0U2T8H0_CALSV</name>
<evidence type="ECO:0000256" key="2">
    <source>
        <dbReference type="ARBA" id="ARBA00022837"/>
    </source>
</evidence>
<dbReference type="InterPro" id="IPR011992">
    <property type="entry name" value="EF-hand-dom_pair"/>
</dbReference>
<accession>A0A0U2T8H0</accession>
<keyword evidence="2" id="KW-0106">Calcium</keyword>
<proteinExistence type="evidence at transcript level"/>
<dbReference type="Gene3D" id="1.10.238.10">
    <property type="entry name" value="EF-hand"/>
    <property type="match status" value="2"/>
</dbReference>
<dbReference type="PANTHER" id="PTHR23049">
    <property type="entry name" value="MYOSIN REGULATORY LIGHT CHAIN 2"/>
    <property type="match status" value="1"/>
</dbReference>
<protein>
    <submittedName>
        <fullName evidence="4">Myosin light chain 2</fullName>
    </submittedName>
</protein>
<keyword evidence="1" id="KW-0677">Repeat</keyword>
<dbReference type="InterPro" id="IPR018247">
    <property type="entry name" value="EF_Hand_1_Ca_BS"/>
</dbReference>
<dbReference type="AlphaFoldDB" id="A0A0U2T8H0"/>
<evidence type="ECO:0000313" key="4">
    <source>
        <dbReference type="EMBL" id="ALS04976.1"/>
    </source>
</evidence>
<dbReference type="InterPro" id="IPR050403">
    <property type="entry name" value="Myosin_RLC"/>
</dbReference>
<dbReference type="PROSITE" id="PS00018">
    <property type="entry name" value="EF_HAND_1"/>
    <property type="match status" value="1"/>
</dbReference>
<evidence type="ECO:0000256" key="1">
    <source>
        <dbReference type="ARBA" id="ARBA00022737"/>
    </source>
</evidence>
<organism evidence="4">
    <name type="scientific">Calanus sinicus</name>
    <name type="common">Copepod</name>
    <dbReference type="NCBI Taxonomy" id="114070"/>
    <lineage>
        <taxon>Eukaryota</taxon>
        <taxon>Metazoa</taxon>
        <taxon>Ecdysozoa</taxon>
        <taxon>Arthropoda</taxon>
        <taxon>Crustacea</taxon>
        <taxon>Multicrustacea</taxon>
        <taxon>Hexanauplia</taxon>
        <taxon>Copepoda</taxon>
        <taxon>Calanoida</taxon>
        <taxon>Calanidae</taxon>
        <taxon>Calanus</taxon>
    </lineage>
</organism>
<dbReference type="PROSITE" id="PS50222">
    <property type="entry name" value="EF_HAND_2"/>
    <property type="match status" value="1"/>
</dbReference>
<reference evidence="4" key="1">
    <citation type="journal article" date="2015" name="Sci. Rep.">
        <title>Spliced leader RNA trans-splicing discovered in copepods.</title>
        <authorList>
            <person name="Yang F."/>
            <person name="Xu D."/>
            <person name="Zhuang Y."/>
            <person name="Yi X."/>
            <person name="Huang Y."/>
            <person name="Chen H."/>
            <person name="Lin S."/>
            <person name="Campbell D.A."/>
            <person name="Sturm N.R."/>
            <person name="Liu G."/>
            <person name="Zhang H."/>
        </authorList>
    </citation>
    <scope>NUCLEOTIDE SEQUENCE</scope>
</reference>
<dbReference type="FunFam" id="1.10.238.10:FF:000001">
    <property type="entry name" value="Calmodulin 1"/>
    <property type="match status" value="1"/>
</dbReference>
<dbReference type="SUPFAM" id="SSF47473">
    <property type="entry name" value="EF-hand"/>
    <property type="match status" value="1"/>
</dbReference>
<evidence type="ECO:0000259" key="3">
    <source>
        <dbReference type="PROSITE" id="PS50222"/>
    </source>
</evidence>